<dbReference type="RefSeq" id="WP_379139406.1">
    <property type="nucleotide sequence ID" value="NZ_JBHMCI010000023.1"/>
</dbReference>
<feature type="region of interest" description="Disordered" evidence="1">
    <location>
        <begin position="172"/>
        <end position="215"/>
    </location>
</feature>
<gene>
    <name evidence="2" type="ORF">GCM10017579_46190</name>
</gene>
<feature type="compositionally biased region" description="Polar residues" evidence="1">
    <location>
        <begin position="59"/>
        <end position="70"/>
    </location>
</feature>
<feature type="compositionally biased region" description="Basic and acidic residues" evidence="1">
    <location>
        <begin position="71"/>
        <end position="92"/>
    </location>
</feature>
<protein>
    <submittedName>
        <fullName evidence="2">Uncharacterized protein</fullName>
    </submittedName>
</protein>
<feature type="region of interest" description="Disordered" evidence="1">
    <location>
        <begin position="47"/>
        <end position="133"/>
    </location>
</feature>
<comment type="caution">
    <text evidence="2">The sequence shown here is derived from an EMBL/GenBank/DDBJ whole genome shotgun (WGS) entry which is preliminary data.</text>
</comment>
<evidence type="ECO:0000313" key="3">
    <source>
        <dbReference type="Proteomes" id="UP001142292"/>
    </source>
</evidence>
<evidence type="ECO:0000313" key="2">
    <source>
        <dbReference type="EMBL" id="GLJ70583.1"/>
    </source>
</evidence>
<organism evidence="2 3">
    <name type="scientific">Nocardioides luteus</name>
    <dbReference type="NCBI Taxonomy" id="1844"/>
    <lineage>
        <taxon>Bacteria</taxon>
        <taxon>Bacillati</taxon>
        <taxon>Actinomycetota</taxon>
        <taxon>Actinomycetes</taxon>
        <taxon>Propionibacteriales</taxon>
        <taxon>Nocardioidaceae</taxon>
        <taxon>Nocardioides</taxon>
    </lineage>
</organism>
<feature type="compositionally biased region" description="Low complexity" evidence="1">
    <location>
        <begin position="281"/>
        <end position="295"/>
    </location>
</feature>
<name>A0ABQ5T434_9ACTN</name>
<dbReference type="Proteomes" id="UP001142292">
    <property type="component" value="Unassembled WGS sequence"/>
</dbReference>
<proteinExistence type="predicted"/>
<reference evidence="2" key="1">
    <citation type="journal article" date="2014" name="Int. J. Syst. Evol. Microbiol.">
        <title>Complete genome of a new Firmicutes species belonging to the dominant human colonic microbiota ('Ruminococcus bicirculans') reveals two chromosomes and a selective capacity to utilize plant glucans.</title>
        <authorList>
            <consortium name="NISC Comparative Sequencing Program"/>
            <person name="Wegmann U."/>
            <person name="Louis P."/>
            <person name="Goesmann A."/>
            <person name="Henrissat B."/>
            <person name="Duncan S.H."/>
            <person name="Flint H.J."/>
        </authorList>
    </citation>
    <scope>NUCLEOTIDE SEQUENCE</scope>
    <source>
        <strain evidence="2">VKM Ac-1246</strain>
    </source>
</reference>
<reference evidence="2" key="2">
    <citation type="submission" date="2023-01" db="EMBL/GenBank/DDBJ databases">
        <authorList>
            <person name="Sun Q."/>
            <person name="Evtushenko L."/>
        </authorList>
    </citation>
    <scope>NUCLEOTIDE SEQUENCE</scope>
    <source>
        <strain evidence="2">VKM Ac-1246</strain>
    </source>
</reference>
<keyword evidence="3" id="KW-1185">Reference proteome</keyword>
<feature type="compositionally biased region" description="Low complexity" evidence="1">
    <location>
        <begin position="235"/>
        <end position="245"/>
    </location>
</feature>
<sequence>MRFQRGPVMAYAAVVLIGLLVIIQTLSPDTSALHRVPRTLAGQADFTVIPPAPDPDVSGVSTIPSTSPSTEVERDRDEPAEPERKKGEKPDPKPSAPAGEQPDAPPSQQPEEPPVDPGEGEDEVTPPALVPPVGPIPGIMGPLLWPFVAEEDARPVDEAVPMFLRQLIAADAGVPVDALPLEVPPKTERETDQRTEEPEQPEKDVPARETEAEKILEDACQLTAAIAEGVQTLPGAEDGAGAEEGAVGGKRKPEATPECAQACAEPKTPVGSSPAADPEVSTDPAAPSDDASAEAPKPEQEPKDGSKDEKTCAEKSVQ</sequence>
<evidence type="ECO:0000256" key="1">
    <source>
        <dbReference type="SAM" id="MobiDB-lite"/>
    </source>
</evidence>
<feature type="region of interest" description="Disordered" evidence="1">
    <location>
        <begin position="231"/>
        <end position="318"/>
    </location>
</feature>
<dbReference type="EMBL" id="BSEL01000013">
    <property type="protein sequence ID" value="GLJ70583.1"/>
    <property type="molecule type" value="Genomic_DNA"/>
</dbReference>
<feature type="compositionally biased region" description="Pro residues" evidence="1">
    <location>
        <begin position="103"/>
        <end position="116"/>
    </location>
</feature>
<feature type="compositionally biased region" description="Basic and acidic residues" evidence="1">
    <location>
        <begin position="185"/>
        <end position="215"/>
    </location>
</feature>
<feature type="compositionally biased region" description="Basic and acidic residues" evidence="1">
    <location>
        <begin position="296"/>
        <end position="318"/>
    </location>
</feature>
<accession>A0ABQ5T434</accession>